<proteinExistence type="predicted"/>
<dbReference type="AlphaFoldDB" id="A0A6A5U3L1"/>
<evidence type="ECO:0000256" key="1">
    <source>
        <dbReference type="SAM" id="SignalP"/>
    </source>
</evidence>
<organism evidence="2 3">
    <name type="scientific">Byssothecium circinans</name>
    <dbReference type="NCBI Taxonomy" id="147558"/>
    <lineage>
        <taxon>Eukaryota</taxon>
        <taxon>Fungi</taxon>
        <taxon>Dikarya</taxon>
        <taxon>Ascomycota</taxon>
        <taxon>Pezizomycotina</taxon>
        <taxon>Dothideomycetes</taxon>
        <taxon>Pleosporomycetidae</taxon>
        <taxon>Pleosporales</taxon>
        <taxon>Massarineae</taxon>
        <taxon>Massarinaceae</taxon>
        <taxon>Byssothecium</taxon>
    </lineage>
</organism>
<feature type="signal peptide" evidence="1">
    <location>
        <begin position="1"/>
        <end position="21"/>
    </location>
</feature>
<name>A0A6A5U3L1_9PLEO</name>
<dbReference type="Proteomes" id="UP000800035">
    <property type="component" value="Unassembled WGS sequence"/>
</dbReference>
<evidence type="ECO:0000313" key="3">
    <source>
        <dbReference type="Proteomes" id="UP000800035"/>
    </source>
</evidence>
<accession>A0A6A5U3L1</accession>
<evidence type="ECO:0000313" key="2">
    <source>
        <dbReference type="EMBL" id="KAF1959723.1"/>
    </source>
</evidence>
<reference evidence="2" key="1">
    <citation type="journal article" date="2020" name="Stud. Mycol.">
        <title>101 Dothideomycetes genomes: a test case for predicting lifestyles and emergence of pathogens.</title>
        <authorList>
            <person name="Haridas S."/>
            <person name="Albert R."/>
            <person name="Binder M."/>
            <person name="Bloem J."/>
            <person name="Labutti K."/>
            <person name="Salamov A."/>
            <person name="Andreopoulos B."/>
            <person name="Baker S."/>
            <person name="Barry K."/>
            <person name="Bills G."/>
            <person name="Bluhm B."/>
            <person name="Cannon C."/>
            <person name="Castanera R."/>
            <person name="Culley D."/>
            <person name="Daum C."/>
            <person name="Ezra D."/>
            <person name="Gonzalez J."/>
            <person name="Henrissat B."/>
            <person name="Kuo A."/>
            <person name="Liang C."/>
            <person name="Lipzen A."/>
            <person name="Lutzoni F."/>
            <person name="Magnuson J."/>
            <person name="Mondo S."/>
            <person name="Nolan M."/>
            <person name="Ohm R."/>
            <person name="Pangilinan J."/>
            <person name="Park H.-J."/>
            <person name="Ramirez L."/>
            <person name="Alfaro M."/>
            <person name="Sun H."/>
            <person name="Tritt A."/>
            <person name="Yoshinaga Y."/>
            <person name="Zwiers L.-H."/>
            <person name="Turgeon B."/>
            <person name="Goodwin S."/>
            <person name="Spatafora J."/>
            <person name="Crous P."/>
            <person name="Grigoriev I."/>
        </authorList>
    </citation>
    <scope>NUCLEOTIDE SEQUENCE</scope>
    <source>
        <strain evidence="2">CBS 675.92</strain>
    </source>
</reference>
<dbReference type="EMBL" id="ML976984">
    <property type="protein sequence ID" value="KAF1959723.1"/>
    <property type="molecule type" value="Genomic_DNA"/>
</dbReference>
<keyword evidence="3" id="KW-1185">Reference proteome</keyword>
<gene>
    <name evidence="2" type="ORF">CC80DRAFT_489823</name>
</gene>
<sequence length="79" mass="8264">MFSKTVIVAAISALFASQAIAAAVSMDERAAMIAPDPIAACNCPNNCRHKNGSSCKFYDNGNTISGECQIEGDHLKCVA</sequence>
<keyword evidence="1" id="KW-0732">Signal</keyword>
<protein>
    <submittedName>
        <fullName evidence="2">Uncharacterized protein</fullName>
    </submittedName>
</protein>
<feature type="chain" id="PRO_5025397158" evidence="1">
    <location>
        <begin position="22"/>
        <end position="79"/>
    </location>
</feature>
<dbReference type="OrthoDB" id="3781088at2759"/>